<dbReference type="Proteomes" id="UP000266841">
    <property type="component" value="Unassembled WGS sequence"/>
</dbReference>
<proteinExistence type="predicted"/>
<feature type="non-terminal residue" evidence="2">
    <location>
        <position position="814"/>
    </location>
</feature>
<protein>
    <recommendedName>
        <fullName evidence="4">RAP domain-containing protein</fullName>
    </recommendedName>
</protein>
<feature type="compositionally biased region" description="Low complexity" evidence="1">
    <location>
        <begin position="135"/>
        <end position="148"/>
    </location>
</feature>
<evidence type="ECO:0000256" key="1">
    <source>
        <dbReference type="SAM" id="MobiDB-lite"/>
    </source>
</evidence>
<gene>
    <name evidence="2" type="ORF">THAOC_01188</name>
</gene>
<dbReference type="OrthoDB" id="45226at2759"/>
<evidence type="ECO:0008006" key="4">
    <source>
        <dbReference type="Google" id="ProtNLM"/>
    </source>
</evidence>
<reference evidence="2 3" key="1">
    <citation type="journal article" date="2012" name="Genome Biol.">
        <title>Genome and low-iron response of an oceanic diatom adapted to chronic iron limitation.</title>
        <authorList>
            <person name="Lommer M."/>
            <person name="Specht M."/>
            <person name="Roy A.S."/>
            <person name="Kraemer L."/>
            <person name="Andreson R."/>
            <person name="Gutowska M.A."/>
            <person name="Wolf J."/>
            <person name="Bergner S.V."/>
            <person name="Schilhabel M.B."/>
            <person name="Klostermeier U.C."/>
            <person name="Beiko R.G."/>
            <person name="Rosenstiel P."/>
            <person name="Hippler M."/>
            <person name="Laroche J."/>
        </authorList>
    </citation>
    <scope>NUCLEOTIDE SEQUENCE [LARGE SCALE GENOMIC DNA]</scope>
    <source>
        <strain evidence="2 3">CCMP1005</strain>
    </source>
</reference>
<evidence type="ECO:0000313" key="2">
    <source>
        <dbReference type="EMBL" id="EJK77008.1"/>
    </source>
</evidence>
<accession>K0TE60</accession>
<dbReference type="EMBL" id="AGNL01001422">
    <property type="protein sequence ID" value="EJK77008.1"/>
    <property type="molecule type" value="Genomic_DNA"/>
</dbReference>
<organism evidence="2 3">
    <name type="scientific">Thalassiosira oceanica</name>
    <name type="common">Marine diatom</name>
    <dbReference type="NCBI Taxonomy" id="159749"/>
    <lineage>
        <taxon>Eukaryota</taxon>
        <taxon>Sar</taxon>
        <taxon>Stramenopiles</taxon>
        <taxon>Ochrophyta</taxon>
        <taxon>Bacillariophyta</taxon>
        <taxon>Coscinodiscophyceae</taxon>
        <taxon>Thalassiosirophycidae</taxon>
        <taxon>Thalassiosirales</taxon>
        <taxon>Thalassiosiraceae</taxon>
        <taxon>Thalassiosira</taxon>
    </lineage>
</organism>
<feature type="compositionally biased region" description="Basic residues" evidence="1">
    <location>
        <begin position="119"/>
        <end position="134"/>
    </location>
</feature>
<sequence length="814" mass="90468">MTHGDTAEENPDGIEANPAVTSQEKLPVAGPLLQTVTVTGGAPAMGRLPGSMPSSLVMILCWSASQQSLPHTHGLQTARTPVSLNLHATCRASTGRDAMGSGVVPHGSNEIDEQTNITKNRRRQRQPSKKKTKSANKSAAASAKGTNAPRKRRGVEVLPWNAPYKVSIKTQKRIQAASSNLPSNDPILAATAVLDTLLSSSPTKCNAANVVCALTLSSKTLNQTWRGRSCATMQERAKFQSKFYDVCRILNHLVDDDKLITRQLCNAAWGIGKHVEYGDEVLLNRHRLATVSRGSSQWNLKDQYLGVDEEEDVIDHVFDSIARRMIGRLNDLIKPTETKSDRVVKTGELSMLLWSFAVAKPRDCPPGWEKPRQIERLNEENLPSQNGDVVTYVEQLEHSGSPAGVSSDNPKERSVADRLFDAAALLFCQGQGSAVLQSPSKEQPLLLQQCSWNEVSNIAWSYATRGAYNSSQGEAMVTFFAREATRRIHHCLRRVASDERECNILPRDAIQIAWALGTMDADNVSTASPVLVRLVDAMHEYWIKTPIGNRPLKSWTCADLTQMATALSHGRLDNQSVLDAVYDEALIRLEKRGGNPGRFSAREISTLMWSQARLYLTPKYGHVYDKFPSVAARALLRRIGPNSPPEVLIKAQEQANLAWSFTVLEDYRDPSVVSLLQKIFSAASSSRDIQLEHAHQLWQSYYLLSSECPTAVQNVPSEFVDYLEQKWKHEKSRVKNSSSRHRAISRTLDLMRVRHLNEYDDVDVAIALDYNSTWTHDASDFETNGERSQVKVAVEFDGPHHFTVMGSNEEDLML</sequence>
<dbReference type="eggNOG" id="ENOG502QXB5">
    <property type="taxonomic scope" value="Eukaryota"/>
</dbReference>
<dbReference type="AlphaFoldDB" id="K0TE60"/>
<evidence type="ECO:0000313" key="3">
    <source>
        <dbReference type="Proteomes" id="UP000266841"/>
    </source>
</evidence>
<keyword evidence="3" id="KW-1185">Reference proteome</keyword>
<feature type="region of interest" description="Disordered" evidence="1">
    <location>
        <begin position="95"/>
        <end position="156"/>
    </location>
</feature>
<comment type="caution">
    <text evidence="2">The sequence shown here is derived from an EMBL/GenBank/DDBJ whole genome shotgun (WGS) entry which is preliminary data.</text>
</comment>
<name>K0TE60_THAOC</name>